<dbReference type="GeneID" id="19971365"/>
<evidence type="ECO:0000256" key="1">
    <source>
        <dbReference type="ARBA" id="ARBA00022723"/>
    </source>
</evidence>
<keyword evidence="6" id="KW-0539">Nucleus</keyword>
<evidence type="ECO:0000256" key="3">
    <source>
        <dbReference type="ARBA" id="ARBA00023015"/>
    </source>
</evidence>
<sequence length="513" mass="57904">MKVRFSRSHFGCRTCRVRRVKCDEAQPSCGQCQSTGRTCDGPSLNIRPYNRQGPTILLTPATKPRLSSHQIHSFTYYLHHAGPGLGSSLDSDLWGRLLPQISQSNQAIRLALLSISTLYENPVNGVQQDVSSLANEGHRRATEWYQQSISAALGSQASEEELEMQLVSCLLFMCIETQQLNVLNAMKLLEMGYGLLARYMSLQAEKGRSPPTWMVSYVYPLFLRQRTLIGVSRYLLPTHLYAVVAQLMPPEDATMNSLADARNQIYAIMYLAAQVTSTAEQPYRETREPTTSQHIFNRLEQWHAKVTELRARSSFSQGDEAAYHVLMTAYWMSLICVTRCLSFYPSESRRPHPSLMASEEYRRTFWTVLYHVEQALNHSPYIPPSSPKSWKTPSPHASPTPPPPARKPFNLDVGTIGALHFVADNCRVPEIRRKVIALLHRDALQENLFDSQQMVEKVKQWMLDEERGWGCCADGTTWFREPADPSSQGAEVVFGTGIELLAPNDPLVLAGRE</sequence>
<dbReference type="Proteomes" id="UP000030752">
    <property type="component" value="Unassembled WGS sequence"/>
</dbReference>
<evidence type="ECO:0000256" key="2">
    <source>
        <dbReference type="ARBA" id="ARBA00022833"/>
    </source>
</evidence>
<evidence type="ECO:0000259" key="8">
    <source>
        <dbReference type="PROSITE" id="PS50048"/>
    </source>
</evidence>
<name>W2S073_CYPE1</name>
<dbReference type="InterPro" id="IPR052360">
    <property type="entry name" value="Transcr_Regulatory_Proteins"/>
</dbReference>
<dbReference type="OrthoDB" id="3145928at2759"/>
<dbReference type="GO" id="GO:0003677">
    <property type="term" value="F:DNA binding"/>
    <property type="evidence" value="ECO:0007669"/>
    <property type="project" value="UniProtKB-KW"/>
</dbReference>
<evidence type="ECO:0000313" key="9">
    <source>
        <dbReference type="EMBL" id="ETN42087.1"/>
    </source>
</evidence>
<dbReference type="SMART" id="SM00066">
    <property type="entry name" value="GAL4"/>
    <property type="match status" value="1"/>
</dbReference>
<keyword evidence="3" id="KW-0805">Transcription regulation</keyword>
<evidence type="ECO:0000256" key="6">
    <source>
        <dbReference type="ARBA" id="ARBA00023242"/>
    </source>
</evidence>
<dbReference type="InParanoid" id="W2S073"/>
<dbReference type="SUPFAM" id="SSF57701">
    <property type="entry name" value="Zn2/Cys6 DNA-binding domain"/>
    <property type="match status" value="1"/>
</dbReference>
<dbReference type="VEuPathDB" id="FungiDB:HMPREF1541_04026"/>
<feature type="region of interest" description="Disordered" evidence="7">
    <location>
        <begin position="383"/>
        <end position="409"/>
    </location>
</feature>
<dbReference type="PANTHER" id="PTHR36206:SF12">
    <property type="entry name" value="ASPERCRYPTIN BIOSYNTHESIS CLUSTER-SPECIFIC TRANSCRIPTION REGULATOR ATNN-RELATED"/>
    <property type="match status" value="1"/>
</dbReference>
<dbReference type="InterPro" id="IPR001138">
    <property type="entry name" value="Zn2Cys6_DnaBD"/>
</dbReference>
<dbReference type="PANTHER" id="PTHR36206">
    <property type="entry name" value="ASPERCRYPTIN BIOSYNTHESIS CLUSTER-SPECIFIC TRANSCRIPTION REGULATOR ATNN-RELATED"/>
    <property type="match status" value="1"/>
</dbReference>
<keyword evidence="1" id="KW-0479">Metal-binding</keyword>
<feature type="domain" description="Zn(2)-C6 fungal-type" evidence="8">
    <location>
        <begin position="11"/>
        <end position="39"/>
    </location>
</feature>
<feature type="compositionally biased region" description="Pro residues" evidence="7">
    <location>
        <begin position="396"/>
        <end position="406"/>
    </location>
</feature>
<dbReference type="AlphaFoldDB" id="W2S073"/>
<evidence type="ECO:0000256" key="7">
    <source>
        <dbReference type="SAM" id="MobiDB-lite"/>
    </source>
</evidence>
<dbReference type="eggNOG" id="ENOG502SPEG">
    <property type="taxonomic scope" value="Eukaryota"/>
</dbReference>
<dbReference type="PROSITE" id="PS00463">
    <property type="entry name" value="ZN2_CY6_FUNGAL_1"/>
    <property type="match status" value="1"/>
</dbReference>
<dbReference type="HOGENOM" id="CLU_011409_2_2_1"/>
<keyword evidence="5" id="KW-0804">Transcription</keyword>
<gene>
    <name evidence="9" type="ORF">HMPREF1541_04026</name>
</gene>
<keyword evidence="10" id="KW-1185">Reference proteome</keyword>
<dbReference type="EMBL" id="KB822719">
    <property type="protein sequence ID" value="ETN42087.1"/>
    <property type="molecule type" value="Genomic_DNA"/>
</dbReference>
<dbReference type="Pfam" id="PF00172">
    <property type="entry name" value="Zn_clus"/>
    <property type="match status" value="1"/>
</dbReference>
<dbReference type="CDD" id="cd00067">
    <property type="entry name" value="GAL4"/>
    <property type="match status" value="1"/>
</dbReference>
<organism evidence="9 10">
    <name type="scientific">Cyphellophora europaea (strain CBS 101466)</name>
    <name type="common">Phialophora europaea</name>
    <dbReference type="NCBI Taxonomy" id="1220924"/>
    <lineage>
        <taxon>Eukaryota</taxon>
        <taxon>Fungi</taxon>
        <taxon>Dikarya</taxon>
        <taxon>Ascomycota</taxon>
        <taxon>Pezizomycotina</taxon>
        <taxon>Eurotiomycetes</taxon>
        <taxon>Chaetothyriomycetidae</taxon>
        <taxon>Chaetothyriales</taxon>
        <taxon>Cyphellophoraceae</taxon>
        <taxon>Cyphellophora</taxon>
    </lineage>
</organism>
<reference evidence="9 10" key="1">
    <citation type="submission" date="2013-03" db="EMBL/GenBank/DDBJ databases">
        <title>The Genome Sequence of Phialophora europaea CBS 101466.</title>
        <authorList>
            <consortium name="The Broad Institute Genomics Platform"/>
            <person name="Cuomo C."/>
            <person name="de Hoog S."/>
            <person name="Gorbushina A."/>
            <person name="Walker B."/>
            <person name="Young S.K."/>
            <person name="Zeng Q."/>
            <person name="Gargeya S."/>
            <person name="Fitzgerald M."/>
            <person name="Haas B."/>
            <person name="Abouelleil A."/>
            <person name="Allen A.W."/>
            <person name="Alvarado L."/>
            <person name="Arachchi H.M."/>
            <person name="Berlin A.M."/>
            <person name="Chapman S.B."/>
            <person name="Gainer-Dewar J."/>
            <person name="Goldberg J."/>
            <person name="Griggs A."/>
            <person name="Gujja S."/>
            <person name="Hansen M."/>
            <person name="Howarth C."/>
            <person name="Imamovic A."/>
            <person name="Ireland A."/>
            <person name="Larimer J."/>
            <person name="McCowan C."/>
            <person name="Murphy C."/>
            <person name="Pearson M."/>
            <person name="Poon T.W."/>
            <person name="Priest M."/>
            <person name="Roberts A."/>
            <person name="Saif S."/>
            <person name="Shea T."/>
            <person name="Sisk P."/>
            <person name="Sykes S."/>
            <person name="Wortman J."/>
            <person name="Nusbaum C."/>
            <person name="Birren B."/>
        </authorList>
    </citation>
    <scope>NUCLEOTIDE SEQUENCE [LARGE SCALE GENOMIC DNA]</scope>
    <source>
        <strain evidence="9 10">CBS 101466</strain>
    </source>
</reference>
<evidence type="ECO:0000313" key="10">
    <source>
        <dbReference type="Proteomes" id="UP000030752"/>
    </source>
</evidence>
<proteinExistence type="predicted"/>
<keyword evidence="4" id="KW-0238">DNA-binding</keyword>
<dbReference type="PROSITE" id="PS50048">
    <property type="entry name" value="ZN2_CY6_FUNGAL_2"/>
    <property type="match status" value="1"/>
</dbReference>
<dbReference type="GO" id="GO:0000981">
    <property type="term" value="F:DNA-binding transcription factor activity, RNA polymerase II-specific"/>
    <property type="evidence" value="ECO:0007669"/>
    <property type="project" value="InterPro"/>
</dbReference>
<dbReference type="Gene3D" id="4.10.240.10">
    <property type="entry name" value="Zn(2)-C6 fungal-type DNA-binding domain"/>
    <property type="match status" value="1"/>
</dbReference>
<evidence type="ECO:0000256" key="5">
    <source>
        <dbReference type="ARBA" id="ARBA00023163"/>
    </source>
</evidence>
<dbReference type="RefSeq" id="XP_008716596.1">
    <property type="nucleotide sequence ID" value="XM_008718374.1"/>
</dbReference>
<accession>W2S073</accession>
<dbReference type="InterPro" id="IPR036864">
    <property type="entry name" value="Zn2-C6_fun-type_DNA-bd_sf"/>
</dbReference>
<evidence type="ECO:0000256" key="4">
    <source>
        <dbReference type="ARBA" id="ARBA00023125"/>
    </source>
</evidence>
<keyword evidence="2" id="KW-0862">Zinc</keyword>
<protein>
    <recommendedName>
        <fullName evidence="8">Zn(2)-C6 fungal-type domain-containing protein</fullName>
    </recommendedName>
</protein>
<dbReference type="GO" id="GO:0008270">
    <property type="term" value="F:zinc ion binding"/>
    <property type="evidence" value="ECO:0007669"/>
    <property type="project" value="InterPro"/>
</dbReference>